<keyword evidence="3" id="KW-1185">Reference proteome</keyword>
<protein>
    <submittedName>
        <fullName evidence="2">Uncharacterized protein</fullName>
    </submittedName>
</protein>
<comment type="caution">
    <text evidence="2">The sequence shown here is derived from an EMBL/GenBank/DDBJ whole genome shotgun (WGS) entry which is preliminary data.</text>
</comment>
<name>A0A1Q9CKX0_SYMMI</name>
<proteinExistence type="predicted"/>
<reference evidence="2 3" key="1">
    <citation type="submission" date="2016-02" db="EMBL/GenBank/DDBJ databases">
        <title>Genome analysis of coral dinoflagellate symbionts highlights evolutionary adaptations to a symbiotic lifestyle.</title>
        <authorList>
            <person name="Aranda M."/>
            <person name="Li Y."/>
            <person name="Liew Y.J."/>
            <person name="Baumgarten S."/>
            <person name="Simakov O."/>
            <person name="Wilson M."/>
            <person name="Piel J."/>
            <person name="Ashoor H."/>
            <person name="Bougouffa S."/>
            <person name="Bajic V.B."/>
            <person name="Ryu T."/>
            <person name="Ravasi T."/>
            <person name="Bayer T."/>
            <person name="Micklem G."/>
            <person name="Kim H."/>
            <person name="Bhak J."/>
            <person name="Lajeunesse T.C."/>
            <person name="Voolstra C.R."/>
        </authorList>
    </citation>
    <scope>NUCLEOTIDE SEQUENCE [LARGE SCALE GENOMIC DNA]</scope>
    <source>
        <strain evidence="2 3">CCMP2467</strain>
    </source>
</reference>
<feature type="region of interest" description="Disordered" evidence="1">
    <location>
        <begin position="1"/>
        <end position="24"/>
    </location>
</feature>
<sequence length="130" mass="13660">MCTLSPKRRLGRSNEAAEHSRQGLLLAQRKSKRTIEVLRSKLEATEHDIVVSFDPAPDGSDAIPNSLPGNGSTGEDADPQSAKLKSSGDVVVSMSQPQHIKPRASHTFAESTCAVGAVAGLPTASPSLVF</sequence>
<evidence type="ECO:0000313" key="2">
    <source>
        <dbReference type="EMBL" id="OLP83578.1"/>
    </source>
</evidence>
<organism evidence="2 3">
    <name type="scientific">Symbiodinium microadriaticum</name>
    <name type="common">Dinoflagellate</name>
    <name type="synonym">Zooxanthella microadriatica</name>
    <dbReference type="NCBI Taxonomy" id="2951"/>
    <lineage>
        <taxon>Eukaryota</taxon>
        <taxon>Sar</taxon>
        <taxon>Alveolata</taxon>
        <taxon>Dinophyceae</taxon>
        <taxon>Suessiales</taxon>
        <taxon>Symbiodiniaceae</taxon>
        <taxon>Symbiodinium</taxon>
    </lineage>
</organism>
<feature type="region of interest" description="Disordered" evidence="1">
    <location>
        <begin position="53"/>
        <end position="87"/>
    </location>
</feature>
<evidence type="ECO:0000256" key="1">
    <source>
        <dbReference type="SAM" id="MobiDB-lite"/>
    </source>
</evidence>
<dbReference type="AlphaFoldDB" id="A0A1Q9CKX0"/>
<feature type="compositionally biased region" description="Basic residues" evidence="1">
    <location>
        <begin position="1"/>
        <end position="11"/>
    </location>
</feature>
<accession>A0A1Q9CKX0</accession>
<gene>
    <name evidence="2" type="ORF">AK812_SmicGene35653</name>
</gene>
<evidence type="ECO:0000313" key="3">
    <source>
        <dbReference type="Proteomes" id="UP000186817"/>
    </source>
</evidence>
<dbReference type="Proteomes" id="UP000186817">
    <property type="component" value="Unassembled WGS sequence"/>
</dbReference>
<dbReference type="EMBL" id="LSRX01001107">
    <property type="protein sequence ID" value="OLP83578.1"/>
    <property type="molecule type" value="Genomic_DNA"/>
</dbReference>